<sequence>MFLFEPRSFNEPDTTSNLVQVFTIHTQTYTQKRSVFYRCLDNSSHNSLGTFAVVCMMTSKSVILYSSADEPFDFPFNSTIFDENSSQPLLVGTAANMSSSPSYTPIQVATAVCFVVGIWQLVLGIFRLGVVSVLLSDTLVSGFTTGASVHVLSTQVVNLLGVNIPRHSGPLKVVYPRVSKKLPIPIPMELIAVVVGTLVSMFTHLKENYGVKVVGGIPTGYSLSSASPAPHIIKLARRHDSKQTNTHTPQKYTEITKGLQPHTFENEDSYNQSPSTLTPLGRKLLLGGNQTTHPVVYSPQAEH</sequence>
<dbReference type="InterPro" id="IPR011547">
    <property type="entry name" value="SLC26A/SulP_dom"/>
</dbReference>
<comment type="subcellular location">
    <subcellularLocation>
        <location evidence="1">Membrane</location>
        <topology evidence="1">Multi-pass membrane protein</topology>
    </subcellularLocation>
</comment>
<proteinExistence type="predicted"/>
<reference evidence="6" key="1">
    <citation type="submission" date="2020-11" db="EMBL/GenBank/DDBJ databases">
        <authorList>
            <person name="Tran Van P."/>
        </authorList>
    </citation>
    <scope>NUCLEOTIDE SEQUENCE</scope>
</reference>
<feature type="domain" description="SLC26A/SulP transporter" evidence="5">
    <location>
        <begin position="176"/>
        <end position="229"/>
    </location>
</feature>
<dbReference type="GO" id="GO:0055085">
    <property type="term" value="P:transmembrane transport"/>
    <property type="evidence" value="ECO:0007669"/>
    <property type="project" value="InterPro"/>
</dbReference>
<keyword evidence="3" id="KW-1133">Transmembrane helix</keyword>
<evidence type="ECO:0000256" key="2">
    <source>
        <dbReference type="ARBA" id="ARBA00022692"/>
    </source>
</evidence>
<gene>
    <name evidence="6" type="ORF">TBIB3V08_LOCUS9811</name>
</gene>
<evidence type="ECO:0000256" key="4">
    <source>
        <dbReference type="ARBA" id="ARBA00023136"/>
    </source>
</evidence>
<name>A0A7R9F7V3_9NEOP</name>
<evidence type="ECO:0000256" key="1">
    <source>
        <dbReference type="ARBA" id="ARBA00004141"/>
    </source>
</evidence>
<evidence type="ECO:0000256" key="3">
    <source>
        <dbReference type="ARBA" id="ARBA00022989"/>
    </source>
</evidence>
<accession>A0A7R9F7V3</accession>
<dbReference type="Pfam" id="PF00916">
    <property type="entry name" value="Sulfate_transp"/>
    <property type="match status" value="2"/>
</dbReference>
<organism evidence="6">
    <name type="scientific">Timema bartmani</name>
    <dbReference type="NCBI Taxonomy" id="61472"/>
    <lineage>
        <taxon>Eukaryota</taxon>
        <taxon>Metazoa</taxon>
        <taxon>Ecdysozoa</taxon>
        <taxon>Arthropoda</taxon>
        <taxon>Hexapoda</taxon>
        <taxon>Insecta</taxon>
        <taxon>Pterygota</taxon>
        <taxon>Neoptera</taxon>
        <taxon>Polyneoptera</taxon>
        <taxon>Phasmatodea</taxon>
        <taxon>Timematodea</taxon>
        <taxon>Timematoidea</taxon>
        <taxon>Timematidae</taxon>
        <taxon>Timema</taxon>
    </lineage>
</organism>
<dbReference type="AlphaFoldDB" id="A0A7R9F7V3"/>
<evidence type="ECO:0000313" key="6">
    <source>
        <dbReference type="EMBL" id="CAD7447498.1"/>
    </source>
</evidence>
<dbReference type="PANTHER" id="PTHR11814">
    <property type="entry name" value="SULFATE TRANSPORTER"/>
    <property type="match status" value="1"/>
</dbReference>
<keyword evidence="4" id="KW-0472">Membrane</keyword>
<dbReference type="GO" id="GO:0016020">
    <property type="term" value="C:membrane"/>
    <property type="evidence" value="ECO:0007669"/>
    <property type="project" value="UniProtKB-SubCell"/>
</dbReference>
<evidence type="ECO:0000259" key="5">
    <source>
        <dbReference type="Pfam" id="PF00916"/>
    </source>
</evidence>
<feature type="domain" description="SLC26A/SulP transporter" evidence="5">
    <location>
        <begin position="35"/>
        <end position="171"/>
    </location>
</feature>
<dbReference type="EMBL" id="OD568947">
    <property type="protein sequence ID" value="CAD7447498.1"/>
    <property type="molecule type" value="Genomic_DNA"/>
</dbReference>
<protein>
    <recommendedName>
        <fullName evidence="5">SLC26A/SulP transporter domain-containing protein</fullName>
    </recommendedName>
</protein>
<dbReference type="InterPro" id="IPR001902">
    <property type="entry name" value="SLC26A/SulP_fam"/>
</dbReference>
<keyword evidence="2" id="KW-0812">Transmembrane</keyword>